<protein>
    <submittedName>
        <fullName evidence="1">Uncharacterized protein</fullName>
    </submittedName>
</protein>
<accession>A0A0F9IPR8</accession>
<sequence>MKKNGGGVQLIDIEKMLEWPVELPLIFIEYIRNNKLKTYEDTKVQKEVEQYLNEIMENVAIPRLISVLEGDNPEEIILALTRIEEISKKKIEMIKPIQTYLEKLLTMKNKEIVKLVQT</sequence>
<organism evidence="1">
    <name type="scientific">marine sediment metagenome</name>
    <dbReference type="NCBI Taxonomy" id="412755"/>
    <lineage>
        <taxon>unclassified sequences</taxon>
        <taxon>metagenomes</taxon>
        <taxon>ecological metagenomes</taxon>
    </lineage>
</organism>
<comment type="caution">
    <text evidence="1">The sequence shown here is derived from an EMBL/GenBank/DDBJ whole genome shotgun (WGS) entry which is preliminary data.</text>
</comment>
<evidence type="ECO:0000313" key="1">
    <source>
        <dbReference type="EMBL" id="KKM21879.1"/>
    </source>
</evidence>
<feature type="non-terminal residue" evidence="1">
    <location>
        <position position="118"/>
    </location>
</feature>
<dbReference type="AlphaFoldDB" id="A0A0F9IPR8"/>
<proteinExistence type="predicted"/>
<name>A0A0F9IPR8_9ZZZZ</name>
<dbReference type="EMBL" id="LAZR01013458">
    <property type="protein sequence ID" value="KKM21879.1"/>
    <property type="molecule type" value="Genomic_DNA"/>
</dbReference>
<gene>
    <name evidence="1" type="ORF">LCGC14_1631010</name>
</gene>
<reference evidence="1" key="1">
    <citation type="journal article" date="2015" name="Nature">
        <title>Complex archaea that bridge the gap between prokaryotes and eukaryotes.</title>
        <authorList>
            <person name="Spang A."/>
            <person name="Saw J.H."/>
            <person name="Jorgensen S.L."/>
            <person name="Zaremba-Niedzwiedzka K."/>
            <person name="Martijn J."/>
            <person name="Lind A.E."/>
            <person name="van Eijk R."/>
            <person name="Schleper C."/>
            <person name="Guy L."/>
            <person name="Ettema T.J."/>
        </authorList>
    </citation>
    <scope>NUCLEOTIDE SEQUENCE</scope>
</reference>